<evidence type="ECO:0000256" key="2">
    <source>
        <dbReference type="ARBA" id="ARBA00004651"/>
    </source>
</evidence>
<evidence type="ECO:0000256" key="3">
    <source>
        <dbReference type="ARBA" id="ARBA00012438"/>
    </source>
</evidence>
<dbReference type="GO" id="GO:0005524">
    <property type="term" value="F:ATP binding"/>
    <property type="evidence" value="ECO:0007669"/>
    <property type="project" value="UniProtKB-KW"/>
</dbReference>
<evidence type="ECO:0000256" key="16">
    <source>
        <dbReference type="ARBA" id="ARBA00040841"/>
    </source>
</evidence>
<dbReference type="PROSITE" id="PS50885">
    <property type="entry name" value="HAMP"/>
    <property type="match status" value="1"/>
</dbReference>
<comment type="function">
    <text evidence="15">Member of the two-component regulatory system HssS/HssR involved in intracellular heme homeostasis and tempering of staphylococcal virulence. HssS functions as a heme sensor histidine kinase which is autophosphorylated at a histidine residue and transfers its phosphate group to an aspartate residue of HssR. HssR/HssS activates the expression of hrtAB, an efflux pump, in response to extracellular heme, hemin, hemoglobin or blood.</text>
</comment>
<evidence type="ECO:0000256" key="11">
    <source>
        <dbReference type="ARBA" id="ARBA00022989"/>
    </source>
</evidence>
<evidence type="ECO:0000256" key="4">
    <source>
        <dbReference type="ARBA" id="ARBA00022475"/>
    </source>
</evidence>
<dbReference type="FunFam" id="3.30.565.10:FF:000006">
    <property type="entry name" value="Sensor histidine kinase WalK"/>
    <property type="match status" value="1"/>
</dbReference>
<evidence type="ECO:0000313" key="20">
    <source>
        <dbReference type="EMBL" id="MDR4325643.1"/>
    </source>
</evidence>
<dbReference type="CDD" id="cd06225">
    <property type="entry name" value="HAMP"/>
    <property type="match status" value="1"/>
</dbReference>
<dbReference type="SMART" id="SM00388">
    <property type="entry name" value="HisKA"/>
    <property type="match status" value="1"/>
</dbReference>
<evidence type="ECO:0000259" key="19">
    <source>
        <dbReference type="PROSITE" id="PS50885"/>
    </source>
</evidence>
<reference evidence="20" key="1">
    <citation type="submission" date="2019-07" db="EMBL/GenBank/DDBJ databases">
        <title>Phylogenomic Reclassification of ATCC Bacillus Strains and Various Taxa within the Genus Bacillus.</title>
        <authorList>
            <person name="Riojas M.A."/>
            <person name="Frank A.M."/>
            <person name="Fenn S.L."/>
            <person name="King S.P."/>
            <person name="Brower S.M."/>
            <person name="Hazbon M.H."/>
        </authorList>
    </citation>
    <scope>NUCLEOTIDE SEQUENCE</scope>
    <source>
        <strain evidence="20">NR-12239</strain>
    </source>
</reference>
<feature type="transmembrane region" description="Helical" evidence="17">
    <location>
        <begin position="6"/>
        <end position="31"/>
    </location>
</feature>
<evidence type="ECO:0000256" key="12">
    <source>
        <dbReference type="ARBA" id="ARBA00023012"/>
    </source>
</evidence>
<dbReference type="AlphaFoldDB" id="A0AAJ1YWB2"/>
<protein>
    <recommendedName>
        <fullName evidence="16">Heme sensor protein HssS</fullName>
        <ecNumber evidence="3">2.7.13.3</ecNumber>
    </recommendedName>
</protein>
<evidence type="ECO:0000256" key="5">
    <source>
        <dbReference type="ARBA" id="ARBA00022553"/>
    </source>
</evidence>
<dbReference type="InterPro" id="IPR036097">
    <property type="entry name" value="HisK_dim/P_sf"/>
</dbReference>
<dbReference type="InterPro" id="IPR005467">
    <property type="entry name" value="His_kinase_dom"/>
</dbReference>
<comment type="subcellular location">
    <subcellularLocation>
        <location evidence="2">Cell membrane</location>
        <topology evidence="2">Multi-pass membrane protein</topology>
    </subcellularLocation>
</comment>
<keyword evidence="14 17" id="KW-0472">Membrane</keyword>
<dbReference type="InterPro" id="IPR003661">
    <property type="entry name" value="HisK_dim/P_dom"/>
</dbReference>
<keyword evidence="5" id="KW-0597">Phosphoprotein</keyword>
<evidence type="ECO:0000256" key="13">
    <source>
        <dbReference type="ARBA" id="ARBA00023026"/>
    </source>
</evidence>
<feature type="domain" description="Histidine kinase" evidence="18">
    <location>
        <begin position="245"/>
        <end position="460"/>
    </location>
</feature>
<dbReference type="CDD" id="cd00082">
    <property type="entry name" value="HisKA"/>
    <property type="match status" value="1"/>
</dbReference>
<keyword evidence="10" id="KW-0067">ATP-binding</keyword>
<evidence type="ECO:0000256" key="15">
    <source>
        <dbReference type="ARBA" id="ARBA00037219"/>
    </source>
</evidence>
<comment type="catalytic activity">
    <reaction evidence="1">
        <text>ATP + protein L-histidine = ADP + protein N-phospho-L-histidine.</text>
        <dbReference type="EC" id="2.7.13.3"/>
    </reaction>
</comment>
<dbReference type="PANTHER" id="PTHR45528">
    <property type="entry name" value="SENSOR HISTIDINE KINASE CPXA"/>
    <property type="match status" value="1"/>
</dbReference>
<feature type="transmembrane region" description="Helical" evidence="17">
    <location>
        <begin position="163"/>
        <end position="188"/>
    </location>
</feature>
<dbReference type="GO" id="GO:0005886">
    <property type="term" value="C:plasma membrane"/>
    <property type="evidence" value="ECO:0007669"/>
    <property type="project" value="UniProtKB-SubCell"/>
</dbReference>
<dbReference type="EC" id="2.7.13.3" evidence="3"/>
<dbReference type="Pfam" id="PF00672">
    <property type="entry name" value="HAMP"/>
    <property type="match status" value="1"/>
</dbReference>
<evidence type="ECO:0000256" key="7">
    <source>
        <dbReference type="ARBA" id="ARBA00022692"/>
    </source>
</evidence>
<dbReference type="Pfam" id="PF02518">
    <property type="entry name" value="HATPase_c"/>
    <property type="match status" value="1"/>
</dbReference>
<evidence type="ECO:0000256" key="14">
    <source>
        <dbReference type="ARBA" id="ARBA00023136"/>
    </source>
</evidence>
<evidence type="ECO:0000259" key="18">
    <source>
        <dbReference type="PROSITE" id="PS50109"/>
    </source>
</evidence>
<organism evidence="20 21">
    <name type="scientific">Bacillus pseudomycoides</name>
    <dbReference type="NCBI Taxonomy" id="64104"/>
    <lineage>
        <taxon>Bacteria</taxon>
        <taxon>Bacillati</taxon>
        <taxon>Bacillota</taxon>
        <taxon>Bacilli</taxon>
        <taxon>Bacillales</taxon>
        <taxon>Bacillaceae</taxon>
        <taxon>Bacillus</taxon>
        <taxon>Bacillus cereus group</taxon>
    </lineage>
</organism>
<dbReference type="InterPro" id="IPR003594">
    <property type="entry name" value="HATPase_dom"/>
</dbReference>
<keyword evidence="4" id="KW-1003">Cell membrane</keyword>
<dbReference type="Gene3D" id="3.30.565.10">
    <property type="entry name" value="Histidine kinase-like ATPase, C-terminal domain"/>
    <property type="match status" value="1"/>
</dbReference>
<dbReference type="PRINTS" id="PR00344">
    <property type="entry name" value="BCTRLSENSOR"/>
</dbReference>
<dbReference type="InterPro" id="IPR003660">
    <property type="entry name" value="HAMP_dom"/>
</dbReference>
<dbReference type="SUPFAM" id="SSF158472">
    <property type="entry name" value="HAMP domain-like"/>
    <property type="match status" value="1"/>
</dbReference>
<evidence type="ECO:0000256" key="8">
    <source>
        <dbReference type="ARBA" id="ARBA00022741"/>
    </source>
</evidence>
<keyword evidence="6" id="KW-0808">Transferase</keyword>
<dbReference type="InterPro" id="IPR036890">
    <property type="entry name" value="HATPase_C_sf"/>
</dbReference>
<keyword evidence="8" id="KW-0547">Nucleotide-binding</keyword>
<gene>
    <name evidence="20" type="ORF">FOS08_06730</name>
</gene>
<keyword evidence="7 17" id="KW-0812">Transmembrane</keyword>
<evidence type="ECO:0000256" key="1">
    <source>
        <dbReference type="ARBA" id="ARBA00000085"/>
    </source>
</evidence>
<dbReference type="Pfam" id="PF00512">
    <property type="entry name" value="HisKA"/>
    <property type="match status" value="1"/>
</dbReference>
<sequence>MRSLYARFVIISVFIMLVSSILAFLLTNVYYHVYLKPYNSEKILKYAQEVKYLYEKNTEQNKDGYLQSISNLGFEIYVVDDKKQGKQCDDNFKKMNISKETIEHVLKGNIYNGIATYPNRLFATGFFDNTLLNSIGIPIENNGKGYALFIRPDIQQQFGELRIFYAVLLGLIIIISLICIAIATRFVVRPIQRFTHATKEVACGNYDLALPENRRDEIGTLATSFRKMAKRLRNSEQMRQEFVSNVSHEFQSPLSSIQGFSKTLQTNDLTKSEQTHYLEIIESESRRMSSLCKQLLILASLDKEDLTLRKQSFDLGKQIKDTIFMLEWEWRTKELAVEMDVPNMQIYGDENLLHQVWMNLFTNSIKFTESGGTIAFEAEELETEWRISITDMGIGIPENEIKKIFDRFHKVDTARNRNVNGSGLGLSIVKKVIDLHSGAITVDSELGKGTIFSIYLPKQQEGTIHMQNKK</sequence>
<evidence type="ECO:0000313" key="21">
    <source>
        <dbReference type="Proteomes" id="UP001248134"/>
    </source>
</evidence>
<evidence type="ECO:0000256" key="17">
    <source>
        <dbReference type="SAM" id="Phobius"/>
    </source>
</evidence>
<dbReference type="EMBL" id="VLYX01000005">
    <property type="protein sequence ID" value="MDR4325643.1"/>
    <property type="molecule type" value="Genomic_DNA"/>
</dbReference>
<keyword evidence="11 17" id="KW-1133">Transmembrane helix</keyword>
<feature type="domain" description="HAMP" evidence="19">
    <location>
        <begin position="185"/>
        <end position="237"/>
    </location>
</feature>
<dbReference type="SMART" id="SM00387">
    <property type="entry name" value="HATPase_c"/>
    <property type="match status" value="1"/>
</dbReference>
<dbReference type="GO" id="GO:0000155">
    <property type="term" value="F:phosphorelay sensor kinase activity"/>
    <property type="evidence" value="ECO:0007669"/>
    <property type="project" value="InterPro"/>
</dbReference>
<dbReference type="InterPro" id="IPR004358">
    <property type="entry name" value="Sig_transdc_His_kin-like_C"/>
</dbReference>
<dbReference type="Proteomes" id="UP001248134">
    <property type="component" value="Unassembled WGS sequence"/>
</dbReference>
<dbReference type="SUPFAM" id="SSF47384">
    <property type="entry name" value="Homodimeric domain of signal transducing histidine kinase"/>
    <property type="match status" value="1"/>
</dbReference>
<keyword evidence="9 20" id="KW-0418">Kinase</keyword>
<dbReference type="Gene3D" id="6.10.340.10">
    <property type="match status" value="1"/>
</dbReference>
<dbReference type="SUPFAM" id="SSF55874">
    <property type="entry name" value="ATPase domain of HSP90 chaperone/DNA topoisomerase II/histidine kinase"/>
    <property type="match status" value="1"/>
</dbReference>
<dbReference type="SMART" id="SM00304">
    <property type="entry name" value="HAMP"/>
    <property type="match status" value="1"/>
</dbReference>
<name>A0AAJ1YWB2_9BACI</name>
<evidence type="ECO:0000256" key="10">
    <source>
        <dbReference type="ARBA" id="ARBA00022840"/>
    </source>
</evidence>
<dbReference type="RefSeq" id="WP_098604430.1">
    <property type="nucleotide sequence ID" value="NZ_JARMDG010000022.1"/>
</dbReference>
<dbReference type="PROSITE" id="PS50109">
    <property type="entry name" value="HIS_KIN"/>
    <property type="match status" value="1"/>
</dbReference>
<comment type="caution">
    <text evidence="20">The sequence shown here is derived from an EMBL/GenBank/DDBJ whole genome shotgun (WGS) entry which is preliminary data.</text>
</comment>
<keyword evidence="13" id="KW-0843">Virulence</keyword>
<keyword evidence="12" id="KW-0902">Two-component regulatory system</keyword>
<dbReference type="InterPro" id="IPR050398">
    <property type="entry name" value="HssS/ArlS-like"/>
</dbReference>
<evidence type="ECO:0000256" key="6">
    <source>
        <dbReference type="ARBA" id="ARBA00022679"/>
    </source>
</evidence>
<accession>A0AAJ1YWB2</accession>
<dbReference type="FunFam" id="1.10.287.130:FF:000001">
    <property type="entry name" value="Two-component sensor histidine kinase"/>
    <property type="match status" value="1"/>
</dbReference>
<proteinExistence type="predicted"/>
<dbReference type="PANTHER" id="PTHR45528:SF11">
    <property type="entry name" value="HISTIDINE KINASE"/>
    <property type="match status" value="1"/>
</dbReference>
<dbReference type="Gene3D" id="1.10.287.130">
    <property type="match status" value="1"/>
</dbReference>
<evidence type="ECO:0000256" key="9">
    <source>
        <dbReference type="ARBA" id="ARBA00022777"/>
    </source>
</evidence>